<reference evidence="2" key="1">
    <citation type="submission" date="2023-10" db="EMBL/GenBank/DDBJ databases">
        <title>Genome assemblies of two species of porcelain crab, Petrolisthes cinctipes and Petrolisthes manimaculis (Anomura: Porcellanidae).</title>
        <authorList>
            <person name="Angst P."/>
        </authorList>
    </citation>
    <scope>NUCLEOTIDE SEQUENCE</scope>
    <source>
        <strain evidence="2">PB745_01</strain>
        <tissue evidence="2">Gill</tissue>
    </source>
</reference>
<keyword evidence="3" id="KW-1185">Reference proteome</keyword>
<evidence type="ECO:0000256" key="1">
    <source>
        <dbReference type="SAM" id="MobiDB-lite"/>
    </source>
</evidence>
<protein>
    <submittedName>
        <fullName evidence="2">Uncharacterized protein</fullName>
    </submittedName>
</protein>
<comment type="caution">
    <text evidence="2">The sequence shown here is derived from an EMBL/GenBank/DDBJ whole genome shotgun (WGS) entry which is preliminary data.</text>
</comment>
<evidence type="ECO:0000313" key="2">
    <source>
        <dbReference type="EMBL" id="KAK3850314.1"/>
    </source>
</evidence>
<dbReference type="EMBL" id="JAWQEG010008445">
    <property type="protein sequence ID" value="KAK3850314.1"/>
    <property type="molecule type" value="Genomic_DNA"/>
</dbReference>
<dbReference type="Proteomes" id="UP001286313">
    <property type="component" value="Unassembled WGS sequence"/>
</dbReference>
<accession>A0AAE1BIG9</accession>
<feature type="region of interest" description="Disordered" evidence="1">
    <location>
        <begin position="1"/>
        <end position="23"/>
    </location>
</feature>
<evidence type="ECO:0000313" key="3">
    <source>
        <dbReference type="Proteomes" id="UP001286313"/>
    </source>
</evidence>
<organism evidence="2 3">
    <name type="scientific">Petrolisthes cinctipes</name>
    <name type="common">Flat porcelain crab</name>
    <dbReference type="NCBI Taxonomy" id="88211"/>
    <lineage>
        <taxon>Eukaryota</taxon>
        <taxon>Metazoa</taxon>
        <taxon>Ecdysozoa</taxon>
        <taxon>Arthropoda</taxon>
        <taxon>Crustacea</taxon>
        <taxon>Multicrustacea</taxon>
        <taxon>Malacostraca</taxon>
        <taxon>Eumalacostraca</taxon>
        <taxon>Eucarida</taxon>
        <taxon>Decapoda</taxon>
        <taxon>Pleocyemata</taxon>
        <taxon>Anomura</taxon>
        <taxon>Galatheoidea</taxon>
        <taxon>Porcellanidae</taxon>
        <taxon>Petrolisthes</taxon>
    </lineage>
</organism>
<dbReference type="AlphaFoldDB" id="A0AAE1BIG9"/>
<gene>
    <name evidence="2" type="ORF">Pcinc_042976</name>
</gene>
<name>A0AAE1BIG9_PETCI</name>
<proteinExistence type="predicted"/>
<sequence length="92" mass="9800">MQGGRGCGSQEGKGRQGKGVGVGGELYWRGRWVVAGVGGRRRGVMDQGRSYKLNRWNKLTESRGGGGGGSCWRLGMCQARGSPVHQPGTRSH</sequence>